<gene>
    <name evidence="1" type="ORF">TUM4438_40350</name>
</gene>
<sequence length="373" mass="41590">MNQSIPSHARLPLTHGALKKHRGQYPSTFEKIIKKDNAQYRYHSNEPALCRGEYLLSILPPHQTDWVMFIALEDNDKWYGLHAKSSEVVREKIASFDALITDFDHPLNQSDLIYIHCDDVPKRLTTLFGDKLTPTDVSLNAIPPQYGLKPLNRFSAKYGFAIGALSLCAIGGLFALSQSEPPPPPPVNPWESWSQHYLSLNTAEHALQSGALLVSLGWGLPIDWQLKGVAQVGDTINLTIEPRVGAKQATLMAWLKNRPNITTVIVEGQNVLLSIPLKTKQEPVLYVVGDYHHRLYDNLSRLGVKNITMVNSPGSNNTQQWTYQFSLSATNLNMLSTLSKLLENQPVFMTNFTITALTPPLLDATMTLTLIGQ</sequence>
<accession>A0ABQ4PQC2</accession>
<reference evidence="1" key="1">
    <citation type="submission" date="2021-05" db="EMBL/GenBank/DDBJ databases">
        <title>Molecular characterization for Shewanella algae harboring chromosomal blaOXA-55-like strains isolated from clinical and environment sample.</title>
        <authorList>
            <person name="Ohama Y."/>
            <person name="Aoki K."/>
            <person name="Harada S."/>
            <person name="Moriya K."/>
            <person name="Ishii Y."/>
            <person name="Tateda K."/>
        </authorList>
    </citation>
    <scope>NUCLEOTIDE SEQUENCE</scope>
    <source>
        <strain evidence="1">JCM 11563</strain>
    </source>
</reference>
<evidence type="ECO:0000313" key="1">
    <source>
        <dbReference type="EMBL" id="GIU51282.1"/>
    </source>
</evidence>
<keyword evidence="2" id="KW-1185">Reference proteome</keyword>
<comment type="caution">
    <text evidence="1">The sequence shown here is derived from an EMBL/GenBank/DDBJ whole genome shotgun (WGS) entry which is preliminary data.</text>
</comment>
<evidence type="ECO:0000313" key="2">
    <source>
        <dbReference type="Proteomes" id="UP000887104"/>
    </source>
</evidence>
<name>A0ABQ4PQC2_9GAMM</name>
<organism evidence="1 2">
    <name type="scientific">Shewanella sairae</name>
    <dbReference type="NCBI Taxonomy" id="190310"/>
    <lineage>
        <taxon>Bacteria</taxon>
        <taxon>Pseudomonadati</taxon>
        <taxon>Pseudomonadota</taxon>
        <taxon>Gammaproteobacteria</taxon>
        <taxon>Alteromonadales</taxon>
        <taxon>Shewanellaceae</taxon>
        <taxon>Shewanella</taxon>
    </lineage>
</organism>
<protein>
    <submittedName>
        <fullName evidence="1">Uncharacterized protein</fullName>
    </submittedName>
</protein>
<dbReference type="Proteomes" id="UP000887104">
    <property type="component" value="Unassembled WGS sequence"/>
</dbReference>
<dbReference type="RefSeq" id="WP_220783000.1">
    <property type="nucleotide sequence ID" value="NZ_BPEY01000111.1"/>
</dbReference>
<dbReference type="EMBL" id="BPEY01000111">
    <property type="protein sequence ID" value="GIU51282.1"/>
    <property type="molecule type" value="Genomic_DNA"/>
</dbReference>
<proteinExistence type="predicted"/>